<dbReference type="Proteomes" id="UP001299546">
    <property type="component" value="Unassembled WGS sequence"/>
</dbReference>
<evidence type="ECO:0000259" key="2">
    <source>
        <dbReference type="Pfam" id="PF13439"/>
    </source>
</evidence>
<gene>
    <name evidence="3" type="ORF">LIZ65_13750</name>
</gene>
<organism evidence="3 4">
    <name type="scientific">Bariatricus massiliensis</name>
    <dbReference type="NCBI Taxonomy" id="1745713"/>
    <lineage>
        <taxon>Bacteria</taxon>
        <taxon>Bacillati</taxon>
        <taxon>Bacillota</taxon>
        <taxon>Clostridia</taxon>
        <taxon>Lachnospirales</taxon>
        <taxon>Lachnospiraceae</taxon>
        <taxon>Bariatricus</taxon>
    </lineage>
</organism>
<dbReference type="GO" id="GO:0016757">
    <property type="term" value="F:glycosyltransferase activity"/>
    <property type="evidence" value="ECO:0007669"/>
    <property type="project" value="UniProtKB-KW"/>
</dbReference>
<evidence type="ECO:0000313" key="4">
    <source>
        <dbReference type="Proteomes" id="UP001299546"/>
    </source>
</evidence>
<dbReference type="EMBL" id="JAJCIS010000010">
    <property type="protein sequence ID" value="MCB7388347.1"/>
    <property type="molecule type" value="Genomic_DNA"/>
</dbReference>
<dbReference type="PANTHER" id="PTHR45871">
    <property type="entry name" value="N-ACETYLGLUCOSAMINYL-PHOSPHATIDYLINOSITOL BIOSYNTHETIC PROTEIN"/>
    <property type="match status" value="1"/>
</dbReference>
<dbReference type="PANTHER" id="PTHR45871:SF1">
    <property type="entry name" value="PHOSPHATIDYLINOSITOL N-ACETYLGLUCOSAMINYLTRANSFERASE SUBUNIT A"/>
    <property type="match status" value="1"/>
</dbReference>
<keyword evidence="3" id="KW-0328">Glycosyltransferase</keyword>
<dbReference type="Pfam" id="PF00534">
    <property type="entry name" value="Glycos_transf_1"/>
    <property type="match status" value="1"/>
</dbReference>
<evidence type="ECO:0000313" key="3">
    <source>
        <dbReference type="EMBL" id="MCB7388347.1"/>
    </source>
</evidence>
<reference evidence="3 4" key="1">
    <citation type="submission" date="2021-10" db="EMBL/GenBank/DDBJ databases">
        <title>Collection of gut derived symbiotic bacterial strains cultured from healthy donors.</title>
        <authorList>
            <person name="Lin H."/>
            <person name="Littmann E."/>
            <person name="Kohout C."/>
            <person name="Pamer E.G."/>
        </authorList>
    </citation>
    <scope>NUCLEOTIDE SEQUENCE [LARGE SCALE GENOMIC DNA]</scope>
    <source>
        <strain evidence="3 4">DFI.1.165</strain>
    </source>
</reference>
<dbReference type="Gene3D" id="3.40.50.2000">
    <property type="entry name" value="Glycogen Phosphorylase B"/>
    <property type="match status" value="2"/>
</dbReference>
<dbReference type="EC" id="2.4.-.-" evidence="3"/>
<name>A0ABS8DIX7_9FIRM</name>
<feature type="domain" description="Glycosyltransferase subfamily 4-like N-terminal" evidence="2">
    <location>
        <begin position="21"/>
        <end position="192"/>
    </location>
</feature>
<dbReference type="SUPFAM" id="SSF53756">
    <property type="entry name" value="UDP-Glycosyltransferase/glycogen phosphorylase"/>
    <property type="match status" value="1"/>
</dbReference>
<accession>A0ABS8DIX7</accession>
<comment type="caution">
    <text evidence="3">The sequence shown here is derived from an EMBL/GenBank/DDBJ whole genome shotgun (WGS) entry which is preliminary data.</text>
</comment>
<protein>
    <submittedName>
        <fullName evidence="3">Glycosyltransferase</fullName>
        <ecNumber evidence="3">2.4.-.-</ecNumber>
    </submittedName>
</protein>
<keyword evidence="3" id="KW-0808">Transferase</keyword>
<dbReference type="Pfam" id="PF13439">
    <property type="entry name" value="Glyco_transf_4"/>
    <property type="match status" value="1"/>
</dbReference>
<sequence length="382" mass="44045">MKILVIPSWYPSEKYPNNGVFFKEQVKALKKQGIDITVLCINIPYRKTPKEFPYFKLCHCVEEGIEVYRFCLPPVGIRHFSNIYYFLLRKIAIYLYKRELQNKGFDLIHAHSFISGGYIAIQLKQKFGCKCVITEHSSKILLHQLNDYEESILKKCVENSDIFISVSNNLKKAIENITGEKKKILVIPNMVNCIFSFKEKMQKDFIFASVGNLIPLKQMNYLVEAFSEAFKNQKNVLLYIAGDGPERDRLNQLIVKYQMQKQILLLGEISRKEVVRLLQRSKVMVLLSKVETFGIAYIEALATGNVILGSNNGGINDIVNKDNGVILDSLDIESIVRGLKKIYVNYDLYNPKEISMLCKENYGSEKICSQLRCEYEKLINEK</sequence>
<dbReference type="InterPro" id="IPR028098">
    <property type="entry name" value="Glyco_trans_4-like_N"/>
</dbReference>
<dbReference type="RefSeq" id="WP_154670177.1">
    <property type="nucleotide sequence ID" value="NZ_JAJCIQ010000010.1"/>
</dbReference>
<proteinExistence type="predicted"/>
<dbReference type="InterPro" id="IPR001296">
    <property type="entry name" value="Glyco_trans_1"/>
</dbReference>
<evidence type="ECO:0000259" key="1">
    <source>
        <dbReference type="Pfam" id="PF00534"/>
    </source>
</evidence>
<keyword evidence="4" id="KW-1185">Reference proteome</keyword>
<feature type="domain" description="Glycosyl transferase family 1" evidence="1">
    <location>
        <begin position="199"/>
        <end position="347"/>
    </location>
</feature>